<name>A0A4P6U6A9_STRSO</name>
<proteinExistence type="predicted"/>
<dbReference type="EMBL" id="CP032229">
    <property type="protein sequence ID" value="QBJ93748.1"/>
    <property type="molecule type" value="Genomic_DNA"/>
</dbReference>
<dbReference type="RefSeq" id="WP_031179405.1">
    <property type="nucleotide sequence ID" value="NZ_CP032229.1"/>
</dbReference>
<protein>
    <recommendedName>
        <fullName evidence="4">Secreted protein</fullName>
    </recommendedName>
</protein>
<evidence type="ECO:0000313" key="2">
    <source>
        <dbReference type="EMBL" id="QBJ93748.1"/>
    </source>
</evidence>
<dbReference type="STRING" id="73044.GCA_000725795_00563"/>
<sequence>MRGSLVGTTVTLAAGALLTAAMTTASASPPTTAPVPHRTAPVLVDCQFKKNVRPADFILACGDGNSRLSGLKWVKWDSRSAVAEGVNVVNDCKPYCAKGVFRSYHVTVRLDRPAAWQKSPDVKRWTRMSVTYDDARPKGFTQTMVYPLWS</sequence>
<evidence type="ECO:0008006" key="4">
    <source>
        <dbReference type="Google" id="ProtNLM"/>
    </source>
</evidence>
<organism evidence="2 3">
    <name type="scientific">Streptomyces seoulensis</name>
    <dbReference type="NCBI Taxonomy" id="73044"/>
    <lineage>
        <taxon>Bacteria</taxon>
        <taxon>Bacillati</taxon>
        <taxon>Actinomycetota</taxon>
        <taxon>Actinomycetes</taxon>
        <taxon>Kitasatosporales</taxon>
        <taxon>Streptomycetaceae</taxon>
        <taxon>Streptomyces</taxon>
    </lineage>
</organism>
<dbReference type="KEGG" id="sseo:D0Z67_28085"/>
<keyword evidence="1" id="KW-0732">Signal</keyword>
<dbReference type="Proteomes" id="UP000292547">
    <property type="component" value="Chromosome"/>
</dbReference>
<keyword evidence="3" id="KW-1185">Reference proteome</keyword>
<feature type="signal peptide" evidence="1">
    <location>
        <begin position="1"/>
        <end position="27"/>
    </location>
</feature>
<reference evidence="2 3" key="1">
    <citation type="submission" date="2018-08" db="EMBL/GenBank/DDBJ databases">
        <title>The complete genome sequence of Streptomyces seoulensis, a pioneer strain for nickel superoxide dismutase discovery.</title>
        <authorList>
            <person name="Shin J."/>
            <person name="Lee J.-S."/>
            <person name="Lee E.-J."/>
            <person name="Youn H.-D."/>
        </authorList>
    </citation>
    <scope>NUCLEOTIDE SEQUENCE [LARGE SCALE GENOMIC DNA]</scope>
    <source>
        <strain evidence="2 3">KCTC 9819</strain>
    </source>
</reference>
<evidence type="ECO:0000313" key="3">
    <source>
        <dbReference type="Proteomes" id="UP000292547"/>
    </source>
</evidence>
<dbReference type="AlphaFoldDB" id="A0A4P6U6A9"/>
<accession>A0A4P6U6A9</accession>
<gene>
    <name evidence="2" type="ORF">D0Z67_28085</name>
</gene>
<feature type="chain" id="PRO_5020539617" description="Secreted protein" evidence="1">
    <location>
        <begin position="28"/>
        <end position="150"/>
    </location>
</feature>
<evidence type="ECO:0000256" key="1">
    <source>
        <dbReference type="SAM" id="SignalP"/>
    </source>
</evidence>
<dbReference type="GeneID" id="300102764"/>
<dbReference type="OrthoDB" id="5149662at2"/>